<dbReference type="GO" id="GO:0003690">
    <property type="term" value="F:double-stranded DNA binding"/>
    <property type="evidence" value="ECO:0007669"/>
    <property type="project" value="TreeGrafter"/>
</dbReference>
<dbReference type="GO" id="GO:0007129">
    <property type="term" value="P:homologous chromosome pairing at meiosis"/>
    <property type="evidence" value="ECO:0007669"/>
    <property type="project" value="TreeGrafter"/>
</dbReference>
<dbReference type="InterPro" id="IPR010776">
    <property type="entry name" value="Hop2_WH_dom"/>
</dbReference>
<dbReference type="GO" id="GO:0120230">
    <property type="term" value="F:recombinase activator activity"/>
    <property type="evidence" value="ECO:0007669"/>
    <property type="project" value="TreeGrafter"/>
</dbReference>
<dbReference type="InterPro" id="IPR036388">
    <property type="entry name" value="WH-like_DNA-bd_sf"/>
</dbReference>
<dbReference type="PANTHER" id="PTHR15938">
    <property type="entry name" value="TBP-1 INTERACTING PROTEIN"/>
    <property type="match status" value="1"/>
</dbReference>
<dbReference type="Pfam" id="PF07106">
    <property type="entry name" value="WHD_TBPIP"/>
    <property type="match status" value="1"/>
</dbReference>
<accession>A0A8J2HWQ1</accession>
<proteinExistence type="inferred from homology"/>
<dbReference type="Gene3D" id="1.10.10.10">
    <property type="entry name" value="Winged helix-like DNA-binding domain superfamily/Winged helix DNA-binding domain"/>
    <property type="match status" value="1"/>
</dbReference>
<comment type="similarity">
    <text evidence="2">Belongs to the HOP2 family.</text>
</comment>
<dbReference type="Proteomes" id="UP000676310">
    <property type="component" value="Unassembled WGS sequence"/>
</dbReference>
<protein>
    <recommendedName>
        <fullName evidence="6">Homologous-pairing protein 2 winged helix domain-containing protein</fullName>
    </recommendedName>
</protein>
<keyword evidence="3" id="KW-0233">DNA recombination</keyword>
<comment type="subcellular location">
    <subcellularLocation>
        <location evidence="1">Nucleus</location>
    </subcellularLocation>
</comment>
<dbReference type="EMBL" id="CAJRGZ010000015">
    <property type="protein sequence ID" value="CAG5148165.1"/>
    <property type="molecule type" value="Genomic_DNA"/>
</dbReference>
<reference evidence="7" key="1">
    <citation type="submission" date="2021-05" db="EMBL/GenBank/DDBJ databases">
        <authorList>
            <person name="Stam R."/>
        </authorList>
    </citation>
    <scope>NUCLEOTIDE SEQUENCE</scope>
    <source>
        <strain evidence="7">CS162</strain>
    </source>
</reference>
<keyword evidence="8" id="KW-1185">Reference proteome</keyword>
<evidence type="ECO:0000313" key="7">
    <source>
        <dbReference type="EMBL" id="CAG5148165.1"/>
    </source>
</evidence>
<dbReference type="GO" id="GO:0000709">
    <property type="term" value="P:meiotic joint molecule formation"/>
    <property type="evidence" value="ECO:0007669"/>
    <property type="project" value="TreeGrafter"/>
</dbReference>
<dbReference type="GO" id="GO:0120231">
    <property type="term" value="C:DNA recombinase auxiliary factor complex"/>
    <property type="evidence" value="ECO:0007669"/>
    <property type="project" value="TreeGrafter"/>
</dbReference>
<dbReference type="GO" id="GO:0010774">
    <property type="term" value="P:meiotic strand invasion involved in reciprocal meiotic recombination"/>
    <property type="evidence" value="ECO:0007669"/>
    <property type="project" value="TreeGrafter"/>
</dbReference>
<evidence type="ECO:0000313" key="8">
    <source>
        <dbReference type="Proteomes" id="UP000676310"/>
    </source>
</evidence>
<evidence type="ECO:0000259" key="6">
    <source>
        <dbReference type="Pfam" id="PF07106"/>
    </source>
</evidence>
<dbReference type="OrthoDB" id="272266at2759"/>
<keyword evidence="5" id="KW-0469">Meiosis</keyword>
<dbReference type="RefSeq" id="XP_043165697.1">
    <property type="nucleotide sequence ID" value="XM_043309762.1"/>
</dbReference>
<dbReference type="AlphaFoldDB" id="A0A8J2HWQ1"/>
<dbReference type="GeneID" id="67013575"/>
<evidence type="ECO:0000256" key="5">
    <source>
        <dbReference type="ARBA" id="ARBA00023254"/>
    </source>
</evidence>
<feature type="domain" description="Homologous-pairing protein 2 winged helix" evidence="6">
    <location>
        <begin position="15"/>
        <end position="74"/>
    </location>
</feature>
<evidence type="ECO:0000256" key="4">
    <source>
        <dbReference type="ARBA" id="ARBA00023242"/>
    </source>
</evidence>
<evidence type="ECO:0000256" key="1">
    <source>
        <dbReference type="ARBA" id="ARBA00004123"/>
    </source>
</evidence>
<keyword evidence="4" id="KW-0539">Nucleus</keyword>
<sequence>MAPRKKTEEKATANEASNMVLEYLRKQNRPYSAIDVSANLHNKVTKASAAKILRDLHEQRAIEGRAAGKQIVYHALQASSILNAVEACTTEQLAALDESILDLRTQTSTLVNTAKNLRSSLSHLNSTLSTADLIANVHTLEMGRVEIETRLDGLRKGKAKKVTATEREAIEKEWKRSARVAKAREKIANDLWAMIEDMLPDQQAKEEHQKKFDLDG</sequence>
<name>A0A8J2HWQ1_9PLEO</name>
<evidence type="ECO:0000256" key="2">
    <source>
        <dbReference type="ARBA" id="ARBA00007922"/>
    </source>
</evidence>
<evidence type="ECO:0000256" key="3">
    <source>
        <dbReference type="ARBA" id="ARBA00023172"/>
    </source>
</evidence>
<organism evidence="7 8">
    <name type="scientific">Alternaria atra</name>
    <dbReference type="NCBI Taxonomy" id="119953"/>
    <lineage>
        <taxon>Eukaryota</taxon>
        <taxon>Fungi</taxon>
        <taxon>Dikarya</taxon>
        <taxon>Ascomycota</taxon>
        <taxon>Pezizomycotina</taxon>
        <taxon>Dothideomycetes</taxon>
        <taxon>Pleosporomycetidae</taxon>
        <taxon>Pleosporales</taxon>
        <taxon>Pleosporineae</taxon>
        <taxon>Pleosporaceae</taxon>
        <taxon>Alternaria</taxon>
        <taxon>Alternaria sect. Ulocladioides</taxon>
    </lineage>
</organism>
<comment type="caution">
    <text evidence="7">The sequence shown here is derived from an EMBL/GenBank/DDBJ whole genome shotgun (WGS) entry which is preliminary data.</text>
</comment>
<dbReference type="GO" id="GO:0000794">
    <property type="term" value="C:condensed nuclear chromosome"/>
    <property type="evidence" value="ECO:0007669"/>
    <property type="project" value="TreeGrafter"/>
</dbReference>
<gene>
    <name evidence="7" type="ORF">ALTATR162_LOCUS2160</name>
</gene>
<dbReference type="PANTHER" id="PTHR15938:SF0">
    <property type="entry name" value="HOMOLOGOUS-PAIRING PROTEIN 2 HOMOLOG"/>
    <property type="match status" value="1"/>
</dbReference>